<dbReference type="InterPro" id="IPR039421">
    <property type="entry name" value="Type_1_exporter"/>
</dbReference>
<dbReference type="FunFam" id="3.40.50.300:FF:000221">
    <property type="entry name" value="Multidrug ABC transporter ATP-binding protein"/>
    <property type="match status" value="1"/>
</dbReference>
<feature type="transmembrane region" description="Helical" evidence="11">
    <location>
        <begin position="33"/>
        <end position="58"/>
    </location>
</feature>
<dbReference type="InterPro" id="IPR011527">
    <property type="entry name" value="ABC1_TM_dom"/>
</dbReference>
<dbReference type="PROSITE" id="PS50929">
    <property type="entry name" value="ABC_TM1F"/>
    <property type="match status" value="1"/>
</dbReference>
<evidence type="ECO:0000256" key="6">
    <source>
        <dbReference type="ARBA" id="ARBA00022692"/>
    </source>
</evidence>
<dbReference type="InterPro" id="IPR003439">
    <property type="entry name" value="ABC_transporter-like_ATP-bd"/>
</dbReference>
<dbReference type="Proteomes" id="UP000001399">
    <property type="component" value="Chromosome"/>
</dbReference>
<dbReference type="EMBL" id="CP002292">
    <property type="protein sequence ID" value="ADP72790.1"/>
    <property type="molecule type" value="Genomic_DNA"/>
</dbReference>
<dbReference type="Pfam" id="PF00005">
    <property type="entry name" value="ABC_tran"/>
    <property type="match status" value="1"/>
</dbReference>
<evidence type="ECO:0000256" key="1">
    <source>
        <dbReference type="ARBA" id="ARBA00004651"/>
    </source>
</evidence>
<dbReference type="InterPro" id="IPR027417">
    <property type="entry name" value="P-loop_NTPase"/>
</dbReference>
<evidence type="ECO:0000256" key="5">
    <source>
        <dbReference type="ARBA" id="ARBA00022597"/>
    </source>
</evidence>
<dbReference type="SMART" id="SM00382">
    <property type="entry name" value="AAA"/>
    <property type="match status" value="1"/>
</dbReference>
<evidence type="ECO:0000256" key="2">
    <source>
        <dbReference type="ARBA" id="ARBA00005417"/>
    </source>
</evidence>
<feature type="domain" description="ABC transmembrane type-1" evidence="13">
    <location>
        <begin position="34"/>
        <end position="319"/>
    </location>
</feature>
<evidence type="ECO:0000313" key="14">
    <source>
        <dbReference type="EMBL" id="ADP72790.1"/>
    </source>
</evidence>
<dbReference type="HOGENOM" id="CLU_000604_84_1_5"/>
<evidence type="ECO:0000256" key="10">
    <source>
        <dbReference type="ARBA" id="ARBA00023136"/>
    </source>
</evidence>
<dbReference type="SUPFAM" id="SSF52540">
    <property type="entry name" value="P-loop containing nucleoside triphosphate hydrolases"/>
    <property type="match status" value="1"/>
</dbReference>
<evidence type="ECO:0000256" key="4">
    <source>
        <dbReference type="ARBA" id="ARBA00022475"/>
    </source>
</evidence>
<dbReference type="GO" id="GO:0015421">
    <property type="term" value="F:ABC-type oligopeptide transporter activity"/>
    <property type="evidence" value="ECO:0007669"/>
    <property type="project" value="TreeGrafter"/>
</dbReference>
<keyword evidence="10 11" id="KW-0472">Membrane</keyword>
<dbReference type="SUPFAM" id="SSF90123">
    <property type="entry name" value="ABC transporter transmembrane region"/>
    <property type="match status" value="1"/>
</dbReference>
<dbReference type="GO" id="GO:0005886">
    <property type="term" value="C:plasma membrane"/>
    <property type="evidence" value="ECO:0007669"/>
    <property type="project" value="UniProtKB-SubCell"/>
</dbReference>
<feature type="transmembrane region" description="Helical" evidence="11">
    <location>
        <begin position="178"/>
        <end position="195"/>
    </location>
</feature>
<dbReference type="Pfam" id="PF00664">
    <property type="entry name" value="ABC_membrane"/>
    <property type="match status" value="1"/>
</dbReference>
<keyword evidence="4" id="KW-1003">Cell membrane</keyword>
<dbReference type="PANTHER" id="PTHR43394">
    <property type="entry name" value="ATP-DEPENDENT PERMEASE MDL1, MITOCHONDRIAL"/>
    <property type="match status" value="1"/>
</dbReference>
<dbReference type="KEGG" id="rva:Rvan_3620"/>
<feature type="transmembrane region" description="Helical" evidence="11">
    <location>
        <begin position="253"/>
        <end position="276"/>
    </location>
</feature>
<dbReference type="eggNOG" id="COG1132">
    <property type="taxonomic scope" value="Bacteria"/>
</dbReference>
<accession>E3I4W8</accession>
<evidence type="ECO:0000256" key="9">
    <source>
        <dbReference type="ARBA" id="ARBA00022989"/>
    </source>
</evidence>
<sequence>MGEAEKTPEEFQTNTGKWKAFLWSYLRRYRLRLAFGVAFVVARDLIGYTIPLLISIGIDTLAHSPRETASAGVALVSLGIAAAALPRFAFQTAARLSLMSTSRNIEYEMRRDLMRHFFALDASFWSRTRVGDAMAHAVNDLNAVRMMVGPGATALFEGVTALPVALAVMGWVNWHLTLAALLPLPFAFWALLYAGRMIRHRFDAIQSLFSTMSAAVQQTVSGVRVVRAFVQEQNETSRFDEMNRSYAKSNRELALYSSSLDPMLAFATGLSVLIVLGYGGRLVLEGSLSVGDFVMFTTYMALLSRPVSSLGRAVNLLQRGAASVARLHALFAQRPKIVDPGVSGKDSGAAPVPLRELQFDDVSVSFGKNVALAGVSLRIPFGSTVAILGPTGAGKTTLARLIPRLLDPSSGCVRFDGRDVRDMPLEQLRSQISLASQETYLFSATLGENIAMGAPSASASQIAEAAQMAGLEEDLRAFPLGLQTIVGERGVMLSGGQKQRVALARALLRRPRILVLDDTLSRVDAVTADFILRQLRHASWSQTTVFIATRIAAARHADHIVILSEGRVVEAGRHDELLASNSYYARMARLQNLEHELATL</sequence>
<evidence type="ECO:0000256" key="11">
    <source>
        <dbReference type="SAM" id="Phobius"/>
    </source>
</evidence>
<dbReference type="InterPro" id="IPR017871">
    <property type="entry name" value="ABC_transporter-like_CS"/>
</dbReference>
<evidence type="ECO:0000256" key="8">
    <source>
        <dbReference type="ARBA" id="ARBA00022840"/>
    </source>
</evidence>
<dbReference type="AlphaFoldDB" id="E3I4W8"/>
<dbReference type="PROSITE" id="PS00211">
    <property type="entry name" value="ABC_TRANSPORTER_1"/>
    <property type="match status" value="1"/>
</dbReference>
<comment type="similarity">
    <text evidence="2">Belongs to the ABC transporter superfamily.</text>
</comment>
<dbReference type="CDD" id="cd18541">
    <property type="entry name" value="ABC_6TM_TmrB_like"/>
    <property type="match status" value="1"/>
</dbReference>
<dbReference type="InterPro" id="IPR003593">
    <property type="entry name" value="AAA+_ATPase"/>
</dbReference>
<keyword evidence="15" id="KW-1185">Reference proteome</keyword>
<evidence type="ECO:0000313" key="15">
    <source>
        <dbReference type="Proteomes" id="UP000001399"/>
    </source>
</evidence>
<keyword evidence="9 11" id="KW-1133">Transmembrane helix</keyword>
<dbReference type="STRING" id="648757.Rvan_3620"/>
<dbReference type="PANTHER" id="PTHR43394:SF1">
    <property type="entry name" value="ATP-BINDING CASSETTE SUB-FAMILY B MEMBER 10, MITOCHONDRIAL"/>
    <property type="match status" value="1"/>
</dbReference>
<feature type="transmembrane region" description="Helical" evidence="11">
    <location>
        <begin position="70"/>
        <end position="90"/>
    </location>
</feature>
<feature type="domain" description="ABC transporter" evidence="12">
    <location>
        <begin position="357"/>
        <end position="590"/>
    </location>
</feature>
<keyword evidence="7" id="KW-0547">Nucleotide-binding</keyword>
<keyword evidence="5" id="KW-0762">Sugar transport</keyword>
<evidence type="ECO:0000259" key="13">
    <source>
        <dbReference type="PROSITE" id="PS50929"/>
    </source>
</evidence>
<reference evidence="15" key="1">
    <citation type="journal article" date="2011" name="J. Bacteriol.">
        <title>Genome sequences of eight morphologically diverse alphaproteobacteria.</title>
        <authorList>
            <consortium name="US DOE Joint Genome Institute"/>
            <person name="Brown P.J."/>
            <person name="Kysela D.T."/>
            <person name="Buechlein A."/>
            <person name="Hemmerich C."/>
            <person name="Brun Y.V."/>
        </authorList>
    </citation>
    <scope>NUCLEOTIDE SEQUENCE [LARGE SCALE GENOMIC DNA]</scope>
    <source>
        <strain evidence="15">ATCC 17100 / ATH 3.1.1 / DSM 162 / LMG 4299</strain>
    </source>
</reference>
<feature type="transmembrane region" description="Helical" evidence="11">
    <location>
        <begin position="154"/>
        <end position="172"/>
    </location>
</feature>
<dbReference type="Gene3D" id="3.40.50.300">
    <property type="entry name" value="P-loop containing nucleotide triphosphate hydrolases"/>
    <property type="match status" value="1"/>
</dbReference>
<organism evidence="14 15">
    <name type="scientific">Rhodomicrobium vannielii (strain ATCC 17100 / DSM 162 / LMG 4299 / NCIMB 10020 / ATH 3.1.1)</name>
    <dbReference type="NCBI Taxonomy" id="648757"/>
    <lineage>
        <taxon>Bacteria</taxon>
        <taxon>Pseudomonadati</taxon>
        <taxon>Pseudomonadota</taxon>
        <taxon>Alphaproteobacteria</taxon>
        <taxon>Hyphomicrobiales</taxon>
        <taxon>Hyphomicrobiaceae</taxon>
        <taxon>Rhodomicrobium</taxon>
    </lineage>
</organism>
<name>E3I4W8_RHOVT</name>
<dbReference type="GO" id="GO:0005524">
    <property type="term" value="F:ATP binding"/>
    <property type="evidence" value="ECO:0007669"/>
    <property type="project" value="UniProtKB-KW"/>
</dbReference>
<evidence type="ECO:0000259" key="12">
    <source>
        <dbReference type="PROSITE" id="PS50893"/>
    </source>
</evidence>
<keyword evidence="8" id="KW-0067">ATP-binding</keyword>
<gene>
    <name evidence="14" type="ordered locus">Rvan_3620</name>
</gene>
<dbReference type="Gene3D" id="1.20.1560.10">
    <property type="entry name" value="ABC transporter type 1, transmembrane domain"/>
    <property type="match status" value="1"/>
</dbReference>
<proteinExistence type="inferred from homology"/>
<evidence type="ECO:0000256" key="7">
    <source>
        <dbReference type="ARBA" id="ARBA00022741"/>
    </source>
</evidence>
<dbReference type="PROSITE" id="PS50893">
    <property type="entry name" value="ABC_TRANSPORTER_2"/>
    <property type="match status" value="1"/>
</dbReference>
<dbReference type="GO" id="GO:0016887">
    <property type="term" value="F:ATP hydrolysis activity"/>
    <property type="evidence" value="ECO:0007669"/>
    <property type="project" value="InterPro"/>
</dbReference>
<comment type="subcellular location">
    <subcellularLocation>
        <location evidence="1">Cell membrane</location>
        <topology evidence="1">Multi-pass membrane protein</topology>
    </subcellularLocation>
</comment>
<evidence type="ECO:0000256" key="3">
    <source>
        <dbReference type="ARBA" id="ARBA00022448"/>
    </source>
</evidence>
<keyword evidence="3" id="KW-0813">Transport</keyword>
<protein>
    <submittedName>
        <fullName evidence="14">ABC transporter related protein</fullName>
    </submittedName>
</protein>
<dbReference type="InterPro" id="IPR036640">
    <property type="entry name" value="ABC1_TM_sf"/>
</dbReference>
<keyword evidence="6 11" id="KW-0812">Transmembrane</keyword>